<dbReference type="Proteomes" id="UP000218164">
    <property type="component" value="Unassembled WGS sequence"/>
</dbReference>
<proteinExistence type="predicted"/>
<protein>
    <submittedName>
        <fullName evidence="1">Uncharacterized protein</fullName>
    </submittedName>
</protein>
<evidence type="ECO:0000313" key="2">
    <source>
        <dbReference type="Proteomes" id="UP000218164"/>
    </source>
</evidence>
<dbReference type="EMBL" id="LMVP01000210">
    <property type="protein sequence ID" value="PAV12645.1"/>
    <property type="molecule type" value="Genomic_DNA"/>
</dbReference>
<evidence type="ECO:0000313" key="1">
    <source>
        <dbReference type="EMBL" id="PAV12645.1"/>
    </source>
</evidence>
<organism evidence="1 2">
    <name type="scientific">Methanosarcina spelaei</name>
    <dbReference type="NCBI Taxonomy" id="1036679"/>
    <lineage>
        <taxon>Archaea</taxon>
        <taxon>Methanobacteriati</taxon>
        <taxon>Methanobacteriota</taxon>
        <taxon>Stenosarchaea group</taxon>
        <taxon>Methanomicrobia</taxon>
        <taxon>Methanosarcinales</taxon>
        <taxon>Methanosarcinaceae</taxon>
        <taxon>Methanosarcina</taxon>
    </lineage>
</organism>
<name>A0A2A2HTL0_9EURY</name>
<accession>A0A2A2HTL0</accession>
<gene>
    <name evidence="1" type="ORF">ASJ81_20060</name>
</gene>
<reference evidence="1 2" key="1">
    <citation type="journal article" date="2017" name="BMC Genomics">
        <title>Genomic analysis of methanogenic archaea reveals a shift towards energy conservation.</title>
        <authorList>
            <person name="Gilmore S.P."/>
            <person name="Henske J.K."/>
            <person name="Sexton J.A."/>
            <person name="Solomon K.V."/>
            <person name="Seppala S."/>
            <person name="Yoo J.I."/>
            <person name="Huyett L.M."/>
            <person name="Pressman A."/>
            <person name="Cogan J.Z."/>
            <person name="Kivenson V."/>
            <person name="Peng X."/>
            <person name="Tan Y."/>
            <person name="Valentine D.L."/>
            <person name="O'Malley M.A."/>
        </authorList>
    </citation>
    <scope>NUCLEOTIDE SEQUENCE [LARGE SCALE GENOMIC DNA]</scope>
    <source>
        <strain evidence="1 2">MC-15</strain>
    </source>
</reference>
<keyword evidence="2" id="KW-1185">Reference proteome</keyword>
<sequence>MEKQDHISEAGIRGNKLIIINKASTGDETTIYLLPEFSITNEPVYYGICILFTWDHVSGITPIIFSKNPIYGQDLTITDKNTIKKMNEHWKSYMQDVKKYQIMPFPSED</sequence>
<dbReference type="AlphaFoldDB" id="A0A2A2HTL0"/>
<dbReference type="RefSeq" id="WP_095644487.1">
    <property type="nucleotide sequence ID" value="NZ_LMVP01000210.1"/>
</dbReference>
<comment type="caution">
    <text evidence="1">The sequence shown here is derived from an EMBL/GenBank/DDBJ whole genome shotgun (WGS) entry which is preliminary data.</text>
</comment>